<comment type="caution">
    <text evidence="3">The sequence shown here is derived from an EMBL/GenBank/DDBJ whole genome shotgun (WGS) entry which is preliminary data.</text>
</comment>
<keyword evidence="2" id="KW-0081">Bacteriolytic enzyme</keyword>
<dbReference type="Gene3D" id="1.10.530.40">
    <property type="match status" value="1"/>
</dbReference>
<protein>
    <recommendedName>
        <fullName evidence="5">Lysozyme</fullName>
    </recommendedName>
</protein>
<organism evidence="3 4">
    <name type="scientific">Paraburkholderia hiiakae</name>
    <dbReference type="NCBI Taxonomy" id="1081782"/>
    <lineage>
        <taxon>Bacteria</taxon>
        <taxon>Pseudomonadati</taxon>
        <taxon>Pseudomonadota</taxon>
        <taxon>Betaproteobacteria</taxon>
        <taxon>Burkholderiales</taxon>
        <taxon>Burkholderiaceae</taxon>
        <taxon>Paraburkholderia</taxon>
    </lineage>
</organism>
<gene>
    <name evidence="3" type="ORF">LMG27952_03982</name>
</gene>
<dbReference type="InterPro" id="IPR023346">
    <property type="entry name" value="Lysozyme-like_dom_sf"/>
</dbReference>
<sequence>MSSFDQLLLQTIQTPGLLSPDATLDEERKQFESEHPEPPLLVLDIAPISDRAINMIIAFEVTSEAAYNRLYQHPTWPKGNSGVTIGIGYDIGYTSAAQLAKDWTASLGAAALTTLTPACGKTGPAASQILPQTKSVIVPFPAADAVFRQTDVPRYTSRTLGALPAAAANLNPDCLGALVSLVYNRGASFNAVGDRYTEMRAIGNDIQNQKLADIPAQIRSMKRLWAGDPNMAGLVQRRELEAVLFEEGLAA</sequence>
<evidence type="ECO:0000313" key="3">
    <source>
        <dbReference type="EMBL" id="CAD6543060.1"/>
    </source>
</evidence>
<evidence type="ECO:0000256" key="2">
    <source>
        <dbReference type="ARBA" id="ARBA00022638"/>
    </source>
</evidence>
<keyword evidence="4" id="KW-1185">Reference proteome</keyword>
<proteinExistence type="predicted"/>
<dbReference type="Proteomes" id="UP000656319">
    <property type="component" value="Unassembled WGS sequence"/>
</dbReference>
<evidence type="ECO:0008006" key="5">
    <source>
        <dbReference type="Google" id="ProtNLM"/>
    </source>
</evidence>
<reference evidence="3 4" key="1">
    <citation type="submission" date="2020-10" db="EMBL/GenBank/DDBJ databases">
        <authorList>
            <person name="Peeters C."/>
        </authorList>
    </citation>
    <scope>NUCLEOTIDE SEQUENCE [LARGE SCALE GENOMIC DNA]</scope>
    <source>
        <strain evidence="3 4">LMG 27952</strain>
    </source>
</reference>
<keyword evidence="1" id="KW-0929">Antimicrobial</keyword>
<accession>A0ABM8NTQ8</accession>
<evidence type="ECO:0000256" key="1">
    <source>
        <dbReference type="ARBA" id="ARBA00022529"/>
    </source>
</evidence>
<dbReference type="EMBL" id="CAJHCQ010000010">
    <property type="protein sequence ID" value="CAD6543060.1"/>
    <property type="molecule type" value="Genomic_DNA"/>
</dbReference>
<dbReference type="CDD" id="cd16904">
    <property type="entry name" value="pesticin_lyz-like"/>
    <property type="match status" value="1"/>
</dbReference>
<dbReference type="RefSeq" id="WP_201697616.1">
    <property type="nucleotide sequence ID" value="NZ_CAJHCQ010000010.1"/>
</dbReference>
<dbReference type="SUPFAM" id="SSF53955">
    <property type="entry name" value="Lysozyme-like"/>
    <property type="match status" value="1"/>
</dbReference>
<name>A0ABM8NTQ8_9BURK</name>
<dbReference type="InterPro" id="IPR023347">
    <property type="entry name" value="Lysozyme_dom_sf"/>
</dbReference>
<evidence type="ECO:0000313" key="4">
    <source>
        <dbReference type="Proteomes" id="UP000656319"/>
    </source>
</evidence>